<name>J6HIW0_9FIRM</name>
<feature type="region of interest" description="Disordered" evidence="1">
    <location>
        <begin position="142"/>
        <end position="185"/>
    </location>
</feature>
<organism evidence="2 3">
    <name type="scientific">Peptoanaerobacter stomatis</name>
    <dbReference type="NCBI Taxonomy" id="796937"/>
    <lineage>
        <taxon>Bacteria</taxon>
        <taxon>Bacillati</taxon>
        <taxon>Bacillota</taxon>
        <taxon>Clostridia</taxon>
        <taxon>Peptostreptococcales</taxon>
        <taxon>Filifactoraceae</taxon>
        <taxon>Peptoanaerobacter</taxon>
    </lineage>
</organism>
<evidence type="ECO:0000313" key="3">
    <source>
        <dbReference type="Proteomes" id="UP000005244"/>
    </source>
</evidence>
<reference evidence="2 3" key="1">
    <citation type="submission" date="2012-07" db="EMBL/GenBank/DDBJ databases">
        <authorList>
            <person name="Durkin A.S."/>
            <person name="McCorrison J."/>
            <person name="Torralba M."/>
            <person name="Gillis M."/>
            <person name="Methe B."/>
            <person name="Sutton G."/>
            <person name="Nelson K.E."/>
        </authorList>
    </citation>
    <scope>NUCLEOTIDE SEQUENCE [LARGE SCALE GENOMIC DNA]</scope>
    <source>
        <strain evidence="2 3">OBRC8</strain>
    </source>
</reference>
<dbReference type="EMBL" id="ALNK01000021">
    <property type="protein sequence ID" value="EJU22568.1"/>
    <property type="molecule type" value="Genomic_DNA"/>
</dbReference>
<keyword evidence="3" id="KW-1185">Reference proteome</keyword>
<evidence type="ECO:0000313" key="2">
    <source>
        <dbReference type="EMBL" id="EJU22568.1"/>
    </source>
</evidence>
<dbReference type="RefSeq" id="WP_009531019.1">
    <property type="nucleotide sequence ID" value="NZ_ALNK01000021.1"/>
</dbReference>
<comment type="caution">
    <text evidence="2">The sequence shown here is derived from an EMBL/GenBank/DDBJ whole genome shotgun (WGS) entry which is preliminary data.</text>
</comment>
<dbReference type="InterPro" id="IPR009636">
    <property type="entry name" value="SCAF"/>
</dbReference>
<dbReference type="Pfam" id="PF06810">
    <property type="entry name" value="Phage_scaffold"/>
    <property type="match status" value="1"/>
</dbReference>
<sequence length="185" mass="20954">MKREFLKELGLTDEQIDKIMAENGGDIQREQEKLNEKVKELEIVSGQLTEANKTIKSYKDMDIDKIKQSSAEWEEKYNKAMGDLKTERESNLLDKLLSAVNTHDADVVKGLLKKEELVFKDDNVLGLDKQIETLKMDKPYLFKEDNTDGDKKPPTFTSSAKSSTSGGDDKPTTLAGAIQQFYKKD</sequence>
<accession>J6HIW0</accession>
<evidence type="ECO:0000256" key="1">
    <source>
        <dbReference type="SAM" id="MobiDB-lite"/>
    </source>
</evidence>
<gene>
    <name evidence="2" type="ORF">HMPREF1143_1750</name>
</gene>
<protein>
    <submittedName>
        <fullName evidence="2">Phage minor structural protein GP20</fullName>
    </submittedName>
</protein>
<proteinExistence type="predicted"/>
<dbReference type="Proteomes" id="UP000005244">
    <property type="component" value="Unassembled WGS sequence"/>
</dbReference>
<feature type="compositionally biased region" description="Polar residues" evidence="1">
    <location>
        <begin position="155"/>
        <end position="166"/>
    </location>
</feature>
<dbReference type="AlphaFoldDB" id="J6HIW0"/>
<feature type="compositionally biased region" description="Basic and acidic residues" evidence="1">
    <location>
        <begin position="142"/>
        <end position="153"/>
    </location>
</feature>